<organism evidence="3 4">
    <name type="scientific">Jatrophihabitans telluris</name>
    <dbReference type="NCBI Taxonomy" id="2038343"/>
    <lineage>
        <taxon>Bacteria</taxon>
        <taxon>Bacillati</taxon>
        <taxon>Actinomycetota</taxon>
        <taxon>Actinomycetes</taxon>
        <taxon>Jatrophihabitantales</taxon>
        <taxon>Jatrophihabitantaceae</taxon>
        <taxon>Jatrophihabitans</taxon>
    </lineage>
</organism>
<feature type="compositionally biased region" description="Low complexity" evidence="1">
    <location>
        <begin position="82"/>
        <end position="94"/>
    </location>
</feature>
<proteinExistence type="predicted"/>
<accession>A0ABY4QUV3</accession>
<dbReference type="RefSeq" id="WP_249769510.1">
    <property type="nucleotide sequence ID" value="NZ_CP097332.1"/>
</dbReference>
<feature type="region of interest" description="Disordered" evidence="1">
    <location>
        <begin position="82"/>
        <end position="103"/>
    </location>
</feature>
<gene>
    <name evidence="3" type="ORF">M6D93_12245</name>
</gene>
<keyword evidence="2" id="KW-0472">Membrane</keyword>
<name>A0ABY4QUV3_9ACTN</name>
<dbReference type="Proteomes" id="UP001056336">
    <property type="component" value="Chromosome"/>
</dbReference>
<keyword evidence="2" id="KW-0812">Transmembrane</keyword>
<evidence type="ECO:0000313" key="4">
    <source>
        <dbReference type="Proteomes" id="UP001056336"/>
    </source>
</evidence>
<keyword evidence="4" id="KW-1185">Reference proteome</keyword>
<reference evidence="3" key="2">
    <citation type="submission" date="2022-05" db="EMBL/GenBank/DDBJ databases">
        <authorList>
            <person name="Kim J.-S."/>
            <person name="Lee K."/>
            <person name="Suh M."/>
            <person name="Eom M."/>
            <person name="Kim J.-S."/>
            <person name="Kim D.-S."/>
            <person name="Ko S.-H."/>
            <person name="Shin Y."/>
            <person name="Lee J.-S."/>
        </authorList>
    </citation>
    <scope>NUCLEOTIDE SEQUENCE</scope>
    <source>
        <strain evidence="3">N237</strain>
    </source>
</reference>
<feature type="transmembrane region" description="Helical" evidence="2">
    <location>
        <begin position="21"/>
        <end position="40"/>
    </location>
</feature>
<protein>
    <submittedName>
        <fullName evidence="3">Uncharacterized protein</fullName>
    </submittedName>
</protein>
<reference evidence="3" key="1">
    <citation type="journal article" date="2018" name="Int. J. Syst. Evol. Microbiol.">
        <title>Jatrophihabitans telluris sp. nov., isolated from sediment soil of lava forest wetlands and the emended description of the genus Jatrophihabitans.</title>
        <authorList>
            <person name="Lee K.C."/>
            <person name="Suh M.K."/>
            <person name="Eom M.K."/>
            <person name="Kim K.K."/>
            <person name="Kim J.S."/>
            <person name="Kim D.S."/>
            <person name="Ko S.H."/>
            <person name="Shin Y.K."/>
            <person name="Lee J.S."/>
        </authorList>
    </citation>
    <scope>NUCLEOTIDE SEQUENCE</scope>
    <source>
        <strain evidence="3">N237</strain>
    </source>
</reference>
<evidence type="ECO:0000313" key="3">
    <source>
        <dbReference type="EMBL" id="UQX87073.1"/>
    </source>
</evidence>
<feature type="transmembrane region" description="Helical" evidence="2">
    <location>
        <begin position="52"/>
        <end position="69"/>
    </location>
</feature>
<dbReference type="EMBL" id="CP097332">
    <property type="protein sequence ID" value="UQX87073.1"/>
    <property type="molecule type" value="Genomic_DNA"/>
</dbReference>
<keyword evidence="2" id="KW-1133">Transmembrane helix</keyword>
<evidence type="ECO:0000256" key="1">
    <source>
        <dbReference type="SAM" id="MobiDB-lite"/>
    </source>
</evidence>
<evidence type="ECO:0000256" key="2">
    <source>
        <dbReference type="SAM" id="Phobius"/>
    </source>
</evidence>
<sequence>MTNADKTRPSRPAGPPSKHQLALMIWLAVFPTLTVLNLALGDWLRDLATVPRTFVLATIAVPIVIYGLMPQLHRVRARIVATSTSNRTTTTTNHQHQHQRRTP</sequence>